<accession>A0A381N6X5</accession>
<protein>
    <submittedName>
        <fullName evidence="1">Uncharacterized protein</fullName>
    </submittedName>
</protein>
<proteinExistence type="predicted"/>
<dbReference type="AlphaFoldDB" id="A0A381N6X5"/>
<gene>
    <name evidence="1" type="ORF">METZ01_LOCUS2252</name>
</gene>
<organism evidence="1">
    <name type="scientific">marine metagenome</name>
    <dbReference type="NCBI Taxonomy" id="408172"/>
    <lineage>
        <taxon>unclassified sequences</taxon>
        <taxon>metagenomes</taxon>
        <taxon>ecological metagenomes</taxon>
    </lineage>
</organism>
<evidence type="ECO:0000313" key="1">
    <source>
        <dbReference type="EMBL" id="SUZ49398.1"/>
    </source>
</evidence>
<dbReference type="EMBL" id="UINC01000113">
    <property type="protein sequence ID" value="SUZ49398.1"/>
    <property type="molecule type" value="Genomic_DNA"/>
</dbReference>
<reference evidence="1" key="1">
    <citation type="submission" date="2018-05" db="EMBL/GenBank/DDBJ databases">
        <authorList>
            <person name="Lanie J.A."/>
            <person name="Ng W.-L."/>
            <person name="Kazmierczak K.M."/>
            <person name="Andrzejewski T.M."/>
            <person name="Davidsen T.M."/>
            <person name="Wayne K.J."/>
            <person name="Tettelin H."/>
            <person name="Glass J.I."/>
            <person name="Rusch D."/>
            <person name="Podicherti R."/>
            <person name="Tsui H.-C.T."/>
            <person name="Winkler M.E."/>
        </authorList>
    </citation>
    <scope>NUCLEOTIDE SEQUENCE</scope>
</reference>
<name>A0A381N6X5_9ZZZZ</name>
<sequence length="169" mass="18172">MTRCRKLLPGLFVVGVSVLFGSFVSQAQSRSSDSLVEELKQLMDDQELGAIAAQDPSKENHFVAALYFSGVQVLAVSAPYSAPLIMSGMLDNGDYRNAYIDLSSASDPEARFFVDDFGADGLQAGSATEGPRDSVNRGGQLVALDVSDLYAQADQDYAEILRLLIGKLR</sequence>